<protein>
    <recommendedName>
        <fullName evidence="2">DUF5723 domain-containing protein</fullName>
    </recommendedName>
</protein>
<dbReference type="AlphaFoldDB" id="A0A382EC39"/>
<dbReference type="EMBL" id="UINC01043460">
    <property type="protein sequence ID" value="SVB47531.1"/>
    <property type="molecule type" value="Genomic_DNA"/>
</dbReference>
<proteinExistence type="predicted"/>
<organism evidence="1">
    <name type="scientific">marine metagenome</name>
    <dbReference type="NCBI Taxonomy" id="408172"/>
    <lineage>
        <taxon>unclassified sequences</taxon>
        <taxon>metagenomes</taxon>
        <taxon>ecological metagenomes</taxon>
    </lineage>
</organism>
<reference evidence="1" key="1">
    <citation type="submission" date="2018-05" db="EMBL/GenBank/DDBJ databases">
        <authorList>
            <person name="Lanie J.A."/>
            <person name="Ng W.-L."/>
            <person name="Kazmierczak K.M."/>
            <person name="Andrzejewski T.M."/>
            <person name="Davidsen T.M."/>
            <person name="Wayne K.J."/>
            <person name="Tettelin H."/>
            <person name="Glass J.I."/>
            <person name="Rusch D."/>
            <person name="Podicherti R."/>
            <person name="Tsui H.-C.T."/>
            <person name="Winkler M.E."/>
        </authorList>
    </citation>
    <scope>NUCLEOTIDE SEQUENCE</scope>
</reference>
<name>A0A382EC39_9ZZZZ</name>
<accession>A0A382EC39</accession>
<sequence>MKQSGLWTMRLVMLSALCMLVVPVEAQTLRTTGVPFRPDIRALGMGGAYLAAGSNGSAFIYNPALLNQSHTDISLSTTIGLSHNVTNAFNFLNDNKTNLENFDNLTPAQETELYNEIAPIDGEKVNLRFTSLLNFVTHNFGIAAYVAGRGGVGIDRGIFEPRVLADGTGDVVLMLGLAKSISENTAVGVNVKTVNRRSTDFRVGVTKLDNVVDSTIDSLKVGRTGFALDVGLLHRLGRHTNVGVVVQDLHGKVGNDKFPINLKAGIATNPISRLTLAVDIVDLLNKDDVSIFNRIFMGGEFRIPLISLRGGFYQGYPSVGAGVNLKIFKVDYAFYQIEKGQRPGISGMSQHEVQLKLGWGW</sequence>
<dbReference type="Gene3D" id="2.40.160.60">
    <property type="entry name" value="Outer membrane protein transport protein (OMPP1/FadL/TodX)"/>
    <property type="match status" value="1"/>
</dbReference>
<evidence type="ECO:0000313" key="1">
    <source>
        <dbReference type="EMBL" id="SVB47531.1"/>
    </source>
</evidence>
<evidence type="ECO:0008006" key="2">
    <source>
        <dbReference type="Google" id="ProtNLM"/>
    </source>
</evidence>
<gene>
    <name evidence="1" type="ORF">METZ01_LOCUS200385</name>
</gene>